<dbReference type="PANTHER" id="PTHR31115">
    <property type="entry name" value="OS05G0107300 PROTEIN"/>
    <property type="match status" value="1"/>
</dbReference>
<feature type="compositionally biased region" description="Polar residues" evidence="1">
    <location>
        <begin position="15"/>
        <end position="33"/>
    </location>
</feature>
<feature type="region of interest" description="Disordered" evidence="1">
    <location>
        <begin position="516"/>
        <end position="661"/>
    </location>
</feature>
<feature type="compositionally biased region" description="Polar residues" evidence="1">
    <location>
        <begin position="440"/>
        <end position="455"/>
    </location>
</feature>
<evidence type="ECO:0000256" key="1">
    <source>
        <dbReference type="SAM" id="MobiDB-lite"/>
    </source>
</evidence>
<protein>
    <submittedName>
        <fullName evidence="2">Spectrin beta chain, brain</fullName>
    </submittedName>
</protein>
<feature type="compositionally biased region" description="Basic and acidic residues" evidence="1">
    <location>
        <begin position="1158"/>
        <end position="1167"/>
    </location>
</feature>
<feature type="compositionally biased region" description="Polar residues" evidence="1">
    <location>
        <begin position="419"/>
        <end position="431"/>
    </location>
</feature>
<feature type="region of interest" description="Disordered" evidence="1">
    <location>
        <begin position="1136"/>
        <end position="1259"/>
    </location>
</feature>
<feature type="compositionally biased region" description="Polar residues" evidence="1">
    <location>
        <begin position="1200"/>
        <end position="1209"/>
    </location>
</feature>
<comment type="caution">
    <text evidence="2">The sequence shown here is derived from an EMBL/GenBank/DDBJ whole genome shotgun (WGS) entry which is preliminary data.</text>
</comment>
<feature type="compositionally biased region" description="Basic and acidic residues" evidence="1">
    <location>
        <begin position="348"/>
        <end position="363"/>
    </location>
</feature>
<evidence type="ECO:0000313" key="3">
    <source>
        <dbReference type="Proteomes" id="UP000554482"/>
    </source>
</evidence>
<dbReference type="EMBL" id="JABWDY010004869">
    <property type="protein sequence ID" value="KAF5204852.1"/>
    <property type="molecule type" value="Genomic_DNA"/>
</dbReference>
<feature type="region of interest" description="Disordered" evidence="1">
    <location>
        <begin position="291"/>
        <end position="462"/>
    </location>
</feature>
<accession>A0A7J6X8Y5</accession>
<dbReference type="PANTHER" id="PTHR31115:SF2">
    <property type="entry name" value="OS05G0107300 PROTEIN"/>
    <property type="match status" value="1"/>
</dbReference>
<feature type="compositionally biased region" description="Basic and acidic residues" evidence="1">
    <location>
        <begin position="291"/>
        <end position="302"/>
    </location>
</feature>
<feature type="region of interest" description="Disordered" evidence="1">
    <location>
        <begin position="163"/>
        <end position="190"/>
    </location>
</feature>
<organism evidence="2 3">
    <name type="scientific">Thalictrum thalictroides</name>
    <name type="common">Rue-anemone</name>
    <name type="synonym">Anemone thalictroides</name>
    <dbReference type="NCBI Taxonomy" id="46969"/>
    <lineage>
        <taxon>Eukaryota</taxon>
        <taxon>Viridiplantae</taxon>
        <taxon>Streptophyta</taxon>
        <taxon>Embryophyta</taxon>
        <taxon>Tracheophyta</taxon>
        <taxon>Spermatophyta</taxon>
        <taxon>Magnoliopsida</taxon>
        <taxon>Ranunculales</taxon>
        <taxon>Ranunculaceae</taxon>
        <taxon>Thalictroideae</taxon>
        <taxon>Thalictrum</taxon>
    </lineage>
</organism>
<feature type="compositionally biased region" description="Polar residues" evidence="1">
    <location>
        <begin position="397"/>
        <end position="407"/>
    </location>
</feature>
<keyword evidence="3" id="KW-1185">Reference proteome</keyword>
<feature type="compositionally biased region" description="Basic and acidic residues" evidence="1">
    <location>
        <begin position="534"/>
        <end position="550"/>
    </location>
</feature>
<feature type="compositionally biased region" description="Polar residues" evidence="1">
    <location>
        <begin position="1220"/>
        <end position="1239"/>
    </location>
</feature>
<feature type="compositionally biased region" description="Polar residues" evidence="1">
    <location>
        <begin position="49"/>
        <end position="70"/>
    </location>
</feature>
<feature type="compositionally biased region" description="Basic and acidic residues" evidence="1">
    <location>
        <begin position="570"/>
        <end position="580"/>
    </location>
</feature>
<reference evidence="2 3" key="1">
    <citation type="submission" date="2020-06" db="EMBL/GenBank/DDBJ databases">
        <title>Transcriptomic and genomic resources for Thalictrum thalictroides and T. hernandezii: Facilitating candidate gene discovery in an emerging model plant lineage.</title>
        <authorList>
            <person name="Arias T."/>
            <person name="Riano-Pachon D.M."/>
            <person name="Di Stilio V.S."/>
        </authorList>
    </citation>
    <scope>NUCLEOTIDE SEQUENCE [LARGE SCALE GENOMIC DNA]</scope>
    <source>
        <strain evidence="3">cv. WT478/WT964</strain>
        <tissue evidence="2">Leaves</tissue>
    </source>
</reference>
<dbReference type="OrthoDB" id="1915143at2759"/>
<dbReference type="Proteomes" id="UP000554482">
    <property type="component" value="Unassembled WGS sequence"/>
</dbReference>
<feature type="region of interest" description="Disordered" evidence="1">
    <location>
        <begin position="762"/>
        <end position="783"/>
    </location>
</feature>
<evidence type="ECO:0000313" key="2">
    <source>
        <dbReference type="EMBL" id="KAF5204852.1"/>
    </source>
</evidence>
<sequence length="1325" mass="144183">MAGSTRFELAAGSPEGSSFPSTYPNGQRGNYSGASLDRSGSFREGVENRTLNSGPGSSRGSTPLSVETSPSQFLNLEQILPADQKFTRSGELRRALGVTLTSTSEDHSFGAAYSKLPPPIAAEDIKRFKASVLDTYTKTRDRSKKLTESIAKLDKYRQVLSSKKRRTDISERSGGAGMLKIGNSNHQSPSDIVTQRLEDRNKNVVLNKRVRTSLAESEGRNTTISRHPLAMDKDRDMLRACNGGSLLGEEKIRGLPASGEGWDKKMKRKRSVGTVVTRVIEGERELKRAMHQKLSNDPRPRPYDANGFGSGTSNGITGMNKLDGTSQPSTPNGRVISRNEVENASYSIDRRERVPGMDKERALPKGNKPNVREDILVGSPSPVTKGKVSRAPRTGSGVANSSPSFSRTPAALDGWEQPSCLNKAQSAGGTTNRKRAIPAGSSSPPMAQWVGQRQQKSSRTRRANLISPVSNHDEAQISSEGIPDFGARLITNEANGTLIPKGVSSNTQHLKMKFENVPSPARLSESEESGAGENKLKEKGMDHEETEERSVNPVQKTGSVLLPMKKNRMLSKEEIGDGVRRQGRSGRGSSISRACPPHMREKLENPVTAKPLQSTKLGSDKTESKSGRPPSKKSADRKPFSRPGHVLNSGSSDMTGESDDDHEELLAAASSVHSAQYLACSGSFWKKIEPIFALVSSEDAAYLKQQLSFAEELDESLHHMFGADFSTLDELVHNEVASPLSVVSKDRQGIYLNGVGSKGPAGNSASVDHFQKSTSSGKFNRERSEEVTPLYQRVLSALIGEDEVEEYDRSSESRHASFQCASDLVDVEDRDRVDSEVDSEVDFRIQKNYVFDSFSCDGSTASNSFRSSSIHNPPYSDELWPGDEQSQPVHGNNVNSHSLECPYEQMSLDDKLLLELQSIGLYPEAVPDLAEGEEEEINKDIVALKEGLYQQVGKKKGQLSKIDEVIQNGREAEERNLERSAMNKLVEMAYKKRMACRGNNGPKSGVNRVSKQAALAFVKRTIARCRKFEETGKSCFSEPALRDTIFSACTNDAKLINAACANPCVEVHTSQPESRASAVGTISTSVEKHGPFGDKLDRGLSDAFQALPHSSDQEFIKQESISNRGKKKEVLLDEVTGNASSRASPALGSTLTGGAKGRRSERERDSNKFMSTRNSVAKAGRPALGGLRGERKNKTKPKQKTAQLSTSGNGLLGRAMEATNAVSPSLNSSNEKVHSASNKPSREVGLQQPGNAPQGLSKETEKPVDFTNLHLHELDSIEELGVSGNLGGHNDLSTWLNFDEDGLQDHDSMGLEIPMDDLSELNMLI</sequence>
<feature type="region of interest" description="Disordered" evidence="1">
    <location>
        <begin position="1"/>
        <end position="70"/>
    </location>
</feature>
<feature type="compositionally biased region" description="Polar residues" evidence="1">
    <location>
        <begin position="311"/>
        <end position="332"/>
    </location>
</feature>
<proteinExistence type="predicted"/>
<gene>
    <name evidence="2" type="ORF">FRX31_005559</name>
</gene>
<feature type="compositionally biased region" description="Polar residues" evidence="1">
    <location>
        <begin position="1137"/>
        <end position="1152"/>
    </location>
</feature>
<name>A0A7J6X8Y5_THATH</name>